<dbReference type="EMBL" id="CAFBOJ010000092">
    <property type="protein sequence ID" value="CAB4983440.1"/>
    <property type="molecule type" value="Genomic_DNA"/>
</dbReference>
<gene>
    <name evidence="2" type="ORF">UFOPK2646_00223</name>
    <name evidence="3" type="ORF">UFOPK2907_00960</name>
    <name evidence="4" type="ORF">UFOPK3197_00803</name>
    <name evidence="5" type="ORF">UFOPK3241_00174</name>
    <name evidence="6" type="ORF">UFOPK3707_00526</name>
    <name evidence="7" type="ORF">UFOPK3937_00861</name>
    <name evidence="8" type="ORF">UFOPK4265_00617</name>
    <name evidence="9" type="ORF">UFOPK4401_00414</name>
</gene>
<dbReference type="EMBL" id="CAFAZX010000005">
    <property type="protein sequence ID" value="CAB4839981.1"/>
    <property type="molecule type" value="Genomic_DNA"/>
</dbReference>
<keyword evidence="1" id="KW-0472">Membrane</keyword>
<evidence type="ECO:0000313" key="2">
    <source>
        <dbReference type="EMBL" id="CAB4696760.1"/>
    </source>
</evidence>
<proteinExistence type="predicted"/>
<sequence length="52" mass="5331">MRLIQTNLRTTSNYSDLVAGVTLFSAGALAAGVSFGVGSAAVPVEELFESVL</sequence>
<keyword evidence="1" id="KW-0812">Transmembrane</keyword>
<evidence type="ECO:0000313" key="5">
    <source>
        <dbReference type="EMBL" id="CAB4839981.1"/>
    </source>
</evidence>
<protein>
    <submittedName>
        <fullName evidence="6">Unannotated protein</fullName>
    </submittedName>
</protein>
<dbReference type="EMBL" id="CAFBRB010000028">
    <property type="protein sequence ID" value="CAB5073183.1"/>
    <property type="molecule type" value="Genomic_DNA"/>
</dbReference>
<dbReference type="AlphaFoldDB" id="A0A6J7I0Z1"/>
<reference evidence="6" key="1">
    <citation type="submission" date="2020-05" db="EMBL/GenBank/DDBJ databases">
        <authorList>
            <person name="Chiriac C."/>
            <person name="Salcher M."/>
            <person name="Ghai R."/>
            <person name="Kavagutti S V."/>
        </authorList>
    </citation>
    <scope>NUCLEOTIDE SEQUENCE</scope>
</reference>
<dbReference type="EMBL" id="CAFBQK010000063">
    <property type="protein sequence ID" value="CAB5050125.1"/>
    <property type="molecule type" value="Genomic_DNA"/>
</dbReference>
<evidence type="ECO:0000256" key="1">
    <source>
        <dbReference type="SAM" id="Phobius"/>
    </source>
</evidence>
<accession>A0A6J7I0Z1</accession>
<keyword evidence="1" id="KW-1133">Transmembrane helix</keyword>
<name>A0A6J7I0Z1_9ZZZZ</name>
<evidence type="ECO:0000313" key="4">
    <source>
        <dbReference type="EMBL" id="CAB4829864.1"/>
    </source>
</evidence>
<feature type="transmembrane region" description="Helical" evidence="1">
    <location>
        <begin position="21"/>
        <end position="42"/>
    </location>
</feature>
<evidence type="ECO:0000313" key="9">
    <source>
        <dbReference type="EMBL" id="CAB5073183.1"/>
    </source>
</evidence>
<dbReference type="EMBL" id="CAEZZR010000088">
    <property type="protein sequence ID" value="CAB4778018.1"/>
    <property type="molecule type" value="Genomic_DNA"/>
</dbReference>
<dbReference type="EMBL" id="CAFABI010000082">
    <property type="protein sequence ID" value="CAB4829864.1"/>
    <property type="molecule type" value="Genomic_DNA"/>
</dbReference>
<evidence type="ECO:0000313" key="6">
    <source>
        <dbReference type="EMBL" id="CAB4924390.1"/>
    </source>
</evidence>
<evidence type="ECO:0000313" key="7">
    <source>
        <dbReference type="EMBL" id="CAB4983440.1"/>
    </source>
</evidence>
<organism evidence="6">
    <name type="scientific">freshwater metagenome</name>
    <dbReference type="NCBI Taxonomy" id="449393"/>
    <lineage>
        <taxon>unclassified sequences</taxon>
        <taxon>metagenomes</taxon>
        <taxon>ecological metagenomes</taxon>
    </lineage>
</organism>
<evidence type="ECO:0000313" key="3">
    <source>
        <dbReference type="EMBL" id="CAB4778018.1"/>
    </source>
</evidence>
<dbReference type="EMBL" id="CAEZYB010000014">
    <property type="protein sequence ID" value="CAB4696760.1"/>
    <property type="molecule type" value="Genomic_DNA"/>
</dbReference>
<dbReference type="EMBL" id="CAFBMY010000063">
    <property type="protein sequence ID" value="CAB4924390.1"/>
    <property type="molecule type" value="Genomic_DNA"/>
</dbReference>
<evidence type="ECO:0000313" key="8">
    <source>
        <dbReference type="EMBL" id="CAB5050125.1"/>
    </source>
</evidence>